<proteinExistence type="predicted"/>
<name>A0ABQ9K447_9CUCU</name>
<dbReference type="EMBL" id="JAPWTJ010000040">
    <property type="protein sequence ID" value="KAJ8984352.1"/>
    <property type="molecule type" value="Genomic_DNA"/>
</dbReference>
<evidence type="ECO:0000313" key="2">
    <source>
        <dbReference type="Proteomes" id="UP001162164"/>
    </source>
</evidence>
<sequence length="70" mass="8230">MCVLPKPLYTNTDKIKLLFSLEDRLYILIKGRVGERSGVEGSRQRKIRNKIETRLEKKRPLAAKRDNLVY</sequence>
<feature type="non-terminal residue" evidence="1">
    <location>
        <position position="70"/>
    </location>
</feature>
<evidence type="ECO:0000313" key="1">
    <source>
        <dbReference type="EMBL" id="KAJ8984352.1"/>
    </source>
</evidence>
<accession>A0ABQ9K447</accession>
<comment type="caution">
    <text evidence="1">The sequence shown here is derived from an EMBL/GenBank/DDBJ whole genome shotgun (WGS) entry which is preliminary data.</text>
</comment>
<gene>
    <name evidence="1" type="ORF">NQ317_012573</name>
</gene>
<reference evidence="1" key="1">
    <citation type="journal article" date="2023" name="Insect Mol. Biol.">
        <title>Genome sequencing provides insights into the evolution of gene families encoding plant cell wall-degrading enzymes in longhorned beetles.</title>
        <authorList>
            <person name="Shin N.R."/>
            <person name="Okamura Y."/>
            <person name="Kirsch R."/>
            <person name="Pauchet Y."/>
        </authorList>
    </citation>
    <scope>NUCLEOTIDE SEQUENCE</scope>
    <source>
        <strain evidence="1">MMC_N1</strain>
    </source>
</reference>
<keyword evidence="2" id="KW-1185">Reference proteome</keyword>
<protein>
    <submittedName>
        <fullName evidence="1">Uncharacterized protein</fullName>
    </submittedName>
</protein>
<organism evidence="1 2">
    <name type="scientific">Molorchus minor</name>
    <dbReference type="NCBI Taxonomy" id="1323400"/>
    <lineage>
        <taxon>Eukaryota</taxon>
        <taxon>Metazoa</taxon>
        <taxon>Ecdysozoa</taxon>
        <taxon>Arthropoda</taxon>
        <taxon>Hexapoda</taxon>
        <taxon>Insecta</taxon>
        <taxon>Pterygota</taxon>
        <taxon>Neoptera</taxon>
        <taxon>Endopterygota</taxon>
        <taxon>Coleoptera</taxon>
        <taxon>Polyphaga</taxon>
        <taxon>Cucujiformia</taxon>
        <taxon>Chrysomeloidea</taxon>
        <taxon>Cerambycidae</taxon>
        <taxon>Lamiinae</taxon>
        <taxon>Monochamini</taxon>
        <taxon>Molorchus</taxon>
    </lineage>
</organism>
<dbReference type="Proteomes" id="UP001162164">
    <property type="component" value="Unassembled WGS sequence"/>
</dbReference>